<accession>A0ABV6TFW0</accession>
<comment type="cofactor">
    <cofactor evidence="1">
        <name>Fe(2+)</name>
        <dbReference type="ChEBI" id="CHEBI:29033"/>
    </cofactor>
</comment>
<keyword evidence="9" id="KW-1185">Reference proteome</keyword>
<evidence type="ECO:0000313" key="9">
    <source>
        <dbReference type="Proteomes" id="UP001589887"/>
    </source>
</evidence>
<evidence type="ECO:0000256" key="2">
    <source>
        <dbReference type="ARBA" id="ARBA00008654"/>
    </source>
</evidence>
<dbReference type="RefSeq" id="WP_394319048.1">
    <property type="nucleotide sequence ID" value="NZ_JBHMQV010000009.1"/>
</dbReference>
<dbReference type="InterPro" id="IPR003819">
    <property type="entry name" value="TauD/TfdA-like"/>
</dbReference>
<evidence type="ECO:0000256" key="6">
    <source>
        <dbReference type="ARBA" id="ARBA00023004"/>
    </source>
</evidence>
<reference evidence="8 9" key="1">
    <citation type="submission" date="2024-09" db="EMBL/GenBank/DDBJ databases">
        <authorList>
            <person name="Sun Q."/>
            <person name="Mori K."/>
        </authorList>
    </citation>
    <scope>NUCLEOTIDE SEQUENCE [LARGE SCALE GENOMIC DNA]</scope>
    <source>
        <strain evidence="8 9">JCM 4557</strain>
    </source>
</reference>
<dbReference type="InterPro" id="IPR050411">
    <property type="entry name" value="AlphaKG_dependent_hydroxylases"/>
</dbReference>
<dbReference type="PANTHER" id="PTHR10696:SF25">
    <property type="entry name" value="OXIDOREDUCTASE AIM17-RELATED"/>
    <property type="match status" value="1"/>
</dbReference>
<dbReference type="SUPFAM" id="SSF51197">
    <property type="entry name" value="Clavaminate synthase-like"/>
    <property type="match status" value="1"/>
</dbReference>
<sequence length="268" mass="29332">MSHAHAQPAAVSAPPFQPATTMPVREIAEHLRETGLIAVDRLMLRAAVTAFAARVMRVTAHRDSDPQDRLTTIYDTQRHARCAGFAGFTSSELAPHTERSGTPRPPRLMLLVCGYSAATGGECLLTDGRAVHADLAAHHPETLDLLSTRRTAFFGGGDGHAGQVFTPQPQGRVSLRLRLDALARWNPLVEPHLPHLRAAIHRHQITLPLLAGQGYLLDNSRWLHARNRYTGDRLCWRALGEPLPQLAFPIGFRPAPGIPDRAPEEAVS</sequence>
<proteinExistence type="inferred from homology"/>
<evidence type="ECO:0000259" key="7">
    <source>
        <dbReference type="Pfam" id="PF02668"/>
    </source>
</evidence>
<dbReference type="PANTHER" id="PTHR10696">
    <property type="entry name" value="GAMMA-BUTYROBETAINE HYDROXYLASE-RELATED"/>
    <property type="match status" value="1"/>
</dbReference>
<dbReference type="Gene3D" id="3.60.130.10">
    <property type="entry name" value="Clavaminate synthase-like"/>
    <property type="match status" value="1"/>
</dbReference>
<keyword evidence="3" id="KW-0479">Metal-binding</keyword>
<dbReference type="GO" id="GO:0051213">
    <property type="term" value="F:dioxygenase activity"/>
    <property type="evidence" value="ECO:0007669"/>
    <property type="project" value="UniProtKB-KW"/>
</dbReference>
<keyword evidence="6" id="KW-0408">Iron</keyword>
<gene>
    <name evidence="8" type="ORF">ACFH04_13230</name>
</gene>
<keyword evidence="4 8" id="KW-0223">Dioxygenase</keyword>
<name>A0ABV6TFW0_9ACTN</name>
<evidence type="ECO:0000256" key="3">
    <source>
        <dbReference type="ARBA" id="ARBA00022723"/>
    </source>
</evidence>
<comment type="similarity">
    <text evidence="2">Belongs to the gamma-BBH/TMLD family.</text>
</comment>
<keyword evidence="5" id="KW-0560">Oxidoreductase</keyword>
<dbReference type="Pfam" id="PF02668">
    <property type="entry name" value="TauD"/>
    <property type="match status" value="1"/>
</dbReference>
<protein>
    <submittedName>
        <fullName evidence="8">TauD/TfdA family dioxygenase</fullName>
    </submittedName>
</protein>
<dbReference type="Proteomes" id="UP001589887">
    <property type="component" value="Unassembled WGS sequence"/>
</dbReference>
<evidence type="ECO:0000256" key="4">
    <source>
        <dbReference type="ARBA" id="ARBA00022964"/>
    </source>
</evidence>
<feature type="domain" description="TauD/TfdA-like" evidence="7">
    <location>
        <begin position="24"/>
        <end position="238"/>
    </location>
</feature>
<evidence type="ECO:0000256" key="1">
    <source>
        <dbReference type="ARBA" id="ARBA00001954"/>
    </source>
</evidence>
<comment type="caution">
    <text evidence="8">The sequence shown here is derived from an EMBL/GenBank/DDBJ whole genome shotgun (WGS) entry which is preliminary data.</text>
</comment>
<organism evidence="8 9">
    <name type="scientific">Streptomyces noboritoensis</name>
    <dbReference type="NCBI Taxonomy" id="67337"/>
    <lineage>
        <taxon>Bacteria</taxon>
        <taxon>Bacillati</taxon>
        <taxon>Actinomycetota</taxon>
        <taxon>Actinomycetes</taxon>
        <taxon>Kitasatosporales</taxon>
        <taxon>Streptomycetaceae</taxon>
        <taxon>Streptomyces</taxon>
    </lineage>
</organism>
<evidence type="ECO:0000313" key="8">
    <source>
        <dbReference type="EMBL" id="MFC0844662.1"/>
    </source>
</evidence>
<dbReference type="EMBL" id="JBHMQV010000009">
    <property type="protein sequence ID" value="MFC0844662.1"/>
    <property type="molecule type" value="Genomic_DNA"/>
</dbReference>
<evidence type="ECO:0000256" key="5">
    <source>
        <dbReference type="ARBA" id="ARBA00023002"/>
    </source>
</evidence>
<dbReference type="InterPro" id="IPR042098">
    <property type="entry name" value="TauD-like_sf"/>
</dbReference>